<geneLocation type="plasmid" evidence="2 3">
    <name>Cy782201</name>
</geneLocation>
<dbReference type="AlphaFoldDB" id="E0ULT1"/>
<accession>E0ULT1</accession>
<feature type="region of interest" description="Disordered" evidence="1">
    <location>
        <begin position="1"/>
        <end position="21"/>
    </location>
</feature>
<protein>
    <submittedName>
        <fullName evidence="2">Uncharacterized protein</fullName>
    </submittedName>
</protein>
<keyword evidence="3" id="KW-1185">Reference proteome</keyword>
<dbReference type="KEGG" id="cyj:Cyan7822_6068"/>
<evidence type="ECO:0000313" key="3">
    <source>
        <dbReference type="Proteomes" id="UP000008206"/>
    </source>
</evidence>
<organism evidence="2 3">
    <name type="scientific">Gloeothece verrucosa (strain PCC 7822)</name>
    <name type="common">Cyanothece sp. (strain PCC 7822)</name>
    <dbReference type="NCBI Taxonomy" id="497965"/>
    <lineage>
        <taxon>Bacteria</taxon>
        <taxon>Bacillati</taxon>
        <taxon>Cyanobacteriota</taxon>
        <taxon>Cyanophyceae</taxon>
        <taxon>Oscillatoriophycideae</taxon>
        <taxon>Chroococcales</taxon>
        <taxon>Aphanothecaceae</taxon>
        <taxon>Gloeothece</taxon>
        <taxon>Gloeothece verrucosa</taxon>
    </lineage>
</organism>
<name>E0ULT1_GLOV7</name>
<evidence type="ECO:0000313" key="2">
    <source>
        <dbReference type="EMBL" id="ADN17911.1"/>
    </source>
</evidence>
<reference evidence="3" key="1">
    <citation type="journal article" date="2011" name="MBio">
        <title>Novel metabolic attributes of the genus Cyanothece, comprising a group of unicellular nitrogen-fixing Cyanobacteria.</title>
        <authorList>
            <person name="Bandyopadhyay A."/>
            <person name="Elvitigala T."/>
            <person name="Welsh E."/>
            <person name="Stockel J."/>
            <person name="Liberton M."/>
            <person name="Min H."/>
            <person name="Sherman L.A."/>
            <person name="Pakrasi H.B."/>
        </authorList>
    </citation>
    <scope>NUCLEOTIDE SEQUENCE [LARGE SCALE GENOMIC DNA]</scope>
    <source>
        <strain evidence="3">PCC 7822</strain>
        <plasmid evidence="3">Cy782201</plasmid>
    </source>
</reference>
<dbReference type="EMBL" id="CP002199">
    <property type="protein sequence ID" value="ADN17911.1"/>
    <property type="molecule type" value="Genomic_DNA"/>
</dbReference>
<dbReference type="HOGENOM" id="CLU_2698464_0_0_3"/>
<gene>
    <name evidence="2" type="ordered locus">Cyan7822_6068</name>
</gene>
<evidence type="ECO:0000256" key="1">
    <source>
        <dbReference type="SAM" id="MobiDB-lite"/>
    </source>
</evidence>
<proteinExistence type="predicted"/>
<keyword evidence="2" id="KW-0614">Plasmid</keyword>
<sequence>MLSNNQDQAHKREWRHSPPIPAPISLGIKFKNITLLQQFHSKMTDIKQSCLMQLPRTSLNPPKNRERRKRLEN</sequence>
<dbReference type="Proteomes" id="UP000008206">
    <property type="component" value="Plasmid Cy782201"/>
</dbReference>